<reference evidence="1" key="1">
    <citation type="submission" date="2019-03" db="EMBL/GenBank/DDBJ databases">
        <title>Single cell metagenomics reveals metabolic interactions within the superorganism composed of flagellate Streblomastix strix and complex community of Bacteroidetes bacteria on its surface.</title>
        <authorList>
            <person name="Treitli S.C."/>
            <person name="Kolisko M."/>
            <person name="Husnik F."/>
            <person name="Keeling P."/>
            <person name="Hampl V."/>
        </authorList>
    </citation>
    <scope>NUCLEOTIDE SEQUENCE</scope>
    <source>
        <strain evidence="1">STM</strain>
    </source>
</reference>
<name>A0A5J4R223_9ZZZZ</name>
<gene>
    <name evidence="1" type="ORF">EZS27_022862</name>
</gene>
<accession>A0A5J4R223</accession>
<dbReference type="AlphaFoldDB" id="A0A5J4R223"/>
<sequence>CFFNIRCLVKNPHSQRQNIPTIKFVYKGGNQNYEGSILELCTVLTGILTVHTGILTVHTGIMNRAYGSMKVATPKYDNSTRKPTGSHRRYDKVAAKRMDTSYFQFSSFDFPLLTGHTEDLTLPASLPPHLPN</sequence>
<dbReference type="EMBL" id="SNRY01001856">
    <property type="protein sequence ID" value="KAA6328217.1"/>
    <property type="molecule type" value="Genomic_DNA"/>
</dbReference>
<proteinExistence type="predicted"/>
<evidence type="ECO:0000313" key="1">
    <source>
        <dbReference type="EMBL" id="KAA6328217.1"/>
    </source>
</evidence>
<feature type="non-terminal residue" evidence="1">
    <location>
        <position position="1"/>
    </location>
</feature>
<comment type="caution">
    <text evidence="1">The sequence shown here is derived from an EMBL/GenBank/DDBJ whole genome shotgun (WGS) entry which is preliminary data.</text>
</comment>
<organism evidence="1">
    <name type="scientific">termite gut metagenome</name>
    <dbReference type="NCBI Taxonomy" id="433724"/>
    <lineage>
        <taxon>unclassified sequences</taxon>
        <taxon>metagenomes</taxon>
        <taxon>organismal metagenomes</taxon>
    </lineage>
</organism>
<protein>
    <submittedName>
        <fullName evidence="1">Uncharacterized protein</fullName>
    </submittedName>
</protein>